<proteinExistence type="inferred from homology"/>
<dbReference type="InterPro" id="IPR033121">
    <property type="entry name" value="PEPTIDASE_A1"/>
</dbReference>
<keyword evidence="4" id="KW-1185">Reference proteome</keyword>
<dbReference type="GO" id="GO:0004190">
    <property type="term" value="F:aspartic-type endopeptidase activity"/>
    <property type="evidence" value="ECO:0007669"/>
    <property type="project" value="InterPro"/>
</dbReference>
<dbReference type="PROSITE" id="PS51767">
    <property type="entry name" value="PEPTIDASE_A1"/>
    <property type="match status" value="1"/>
</dbReference>
<dbReference type="Proteomes" id="UP000001062">
    <property type="component" value="Chromosome"/>
</dbReference>
<dbReference type="MEROPS" id="A01.053"/>
<protein>
    <recommendedName>
        <fullName evidence="2">Peptidase A1 domain-containing protein</fullName>
    </recommendedName>
</protein>
<dbReference type="GO" id="GO:0006508">
    <property type="term" value="P:proteolysis"/>
    <property type="evidence" value="ECO:0007669"/>
    <property type="project" value="InterPro"/>
</dbReference>
<reference evidence="3 4" key="1">
    <citation type="journal article" date="2012" name="Stand. Genomic Sci.">
        <title>Complete genome sequence of the melanogenic marine bacterium Marinomonas mediterranea type strain (MMB-1(T)).</title>
        <authorList>
            <person name="Lucas-Elio P."/>
            <person name="Goodwin L."/>
            <person name="Woyke T."/>
            <person name="Pitluck S."/>
            <person name="Nolan M."/>
            <person name="Kyrpides N.C."/>
            <person name="Detter J.C."/>
            <person name="Copeland A."/>
            <person name="Teshima H."/>
            <person name="Bruce D."/>
            <person name="Detter C."/>
            <person name="Tapia R."/>
            <person name="Han S."/>
            <person name="Land M.L."/>
            <person name="Ivanova N."/>
            <person name="Mikhailova N."/>
            <person name="Johnston A.W."/>
            <person name="Sanchez-Amat A."/>
        </authorList>
    </citation>
    <scope>NUCLEOTIDE SEQUENCE [LARGE SCALE GENOMIC DNA]</scope>
    <source>
        <strain evidence="4">ATCC 700492 / JCM 21426 / NBRC 103028 / MMB-1</strain>
    </source>
</reference>
<dbReference type="Gene3D" id="2.40.70.10">
    <property type="entry name" value="Acid Proteases"/>
    <property type="match status" value="2"/>
</dbReference>
<evidence type="ECO:0000313" key="3">
    <source>
        <dbReference type="EMBL" id="ADZ93004.1"/>
    </source>
</evidence>
<dbReference type="Pfam" id="PF00026">
    <property type="entry name" value="Asp"/>
    <property type="match status" value="1"/>
</dbReference>
<dbReference type="OrthoDB" id="5855722at2"/>
<evidence type="ECO:0000313" key="4">
    <source>
        <dbReference type="Proteomes" id="UP000001062"/>
    </source>
</evidence>
<dbReference type="SUPFAM" id="SSF50630">
    <property type="entry name" value="Acid proteases"/>
    <property type="match status" value="1"/>
</dbReference>
<name>F2JWY7_MARM1</name>
<dbReference type="AlphaFoldDB" id="F2JWY7"/>
<feature type="domain" description="Peptidase A1" evidence="2">
    <location>
        <begin position="28"/>
        <end position="383"/>
    </location>
</feature>
<dbReference type="EMBL" id="CP002583">
    <property type="protein sequence ID" value="ADZ93004.1"/>
    <property type="molecule type" value="Genomic_DNA"/>
</dbReference>
<dbReference type="STRING" id="717774.Marme_3794"/>
<sequence>MDTVNNANQGFSLPLKKGPFQNNGASPWYVTLGLGTPYQKLKFSFDTGSNFIWVTSNLCADDSCKHYGKGRFFINKSASFVNIPLRPSVSNPTPHIVGFGPWGSMEVNAGNDDFNLLSIEQDDKIEVNSDLYTAKNYSGQQFEELDWDGGIGLPALEELPEVQHNPYLTRYRSSPRCAESHAPSFHFFKTLVKEKKVAQDSPFVTFSTDSNTGEGEVRFGKLDDRYSDSKDYLFLPWDKYSTDSLAYLWTTKMYSFSANGTNLLSSDEHNTAFLCLDSGSSQFKGDVAAMFAAYQITTLQGGDVEIEVGQDSNGKPGKLVITPEIYNRKIEAGSLKGEVVSQFAPLEGLGPMALVGSVLMDHLYTVYEYSISGRVEDDSLMISPKGMWIFNQPTGVEIIQSKQDKPAPIFNKSK</sequence>
<gene>
    <name evidence="3" type="ordered locus">Marme_3794</name>
</gene>
<dbReference type="PANTHER" id="PTHR47966">
    <property type="entry name" value="BETA-SITE APP-CLEAVING ENZYME, ISOFORM A-RELATED"/>
    <property type="match status" value="1"/>
</dbReference>
<dbReference type="InterPro" id="IPR034164">
    <property type="entry name" value="Pepsin-like_dom"/>
</dbReference>
<dbReference type="PRINTS" id="PR00792">
    <property type="entry name" value="PEPSIN"/>
</dbReference>
<dbReference type="InterPro" id="IPR001461">
    <property type="entry name" value="Aspartic_peptidase_A1"/>
</dbReference>
<dbReference type="CDD" id="cd05471">
    <property type="entry name" value="pepsin_like"/>
    <property type="match status" value="1"/>
</dbReference>
<dbReference type="HOGENOM" id="CLU_752055_0_0_6"/>
<organism evidence="3 4">
    <name type="scientific">Marinomonas mediterranea (strain ATCC 700492 / JCM 21426 / NBRC 103028 / MMB-1)</name>
    <dbReference type="NCBI Taxonomy" id="717774"/>
    <lineage>
        <taxon>Bacteria</taxon>
        <taxon>Pseudomonadati</taxon>
        <taxon>Pseudomonadota</taxon>
        <taxon>Gammaproteobacteria</taxon>
        <taxon>Oceanospirillales</taxon>
        <taxon>Oceanospirillaceae</taxon>
        <taxon>Marinomonas</taxon>
    </lineage>
</organism>
<accession>F2JWY7</accession>
<evidence type="ECO:0000259" key="2">
    <source>
        <dbReference type="PROSITE" id="PS51767"/>
    </source>
</evidence>
<dbReference type="RefSeq" id="WP_013662906.1">
    <property type="nucleotide sequence ID" value="NC_015276.1"/>
</dbReference>
<dbReference type="eggNOG" id="ENOG5032U1I">
    <property type="taxonomic scope" value="Bacteria"/>
</dbReference>
<dbReference type="InterPro" id="IPR021109">
    <property type="entry name" value="Peptidase_aspartic_dom_sf"/>
</dbReference>
<dbReference type="PANTHER" id="PTHR47966:SF51">
    <property type="entry name" value="BETA-SITE APP-CLEAVING ENZYME, ISOFORM A-RELATED"/>
    <property type="match status" value="1"/>
</dbReference>
<comment type="similarity">
    <text evidence="1">Belongs to the peptidase A1 family.</text>
</comment>
<dbReference type="KEGG" id="mme:Marme_3794"/>
<evidence type="ECO:0000256" key="1">
    <source>
        <dbReference type="ARBA" id="ARBA00007447"/>
    </source>
</evidence>
<dbReference type="PATRIC" id="fig|717774.3.peg.3909"/>